<dbReference type="PANTHER" id="PTHR33408">
    <property type="entry name" value="TRANSPOSASE"/>
    <property type="match status" value="1"/>
</dbReference>
<evidence type="ECO:0000259" key="1">
    <source>
        <dbReference type="Pfam" id="PF05598"/>
    </source>
</evidence>
<feature type="domain" description="Transposase InsH N-terminal" evidence="1">
    <location>
        <begin position="16"/>
        <end position="111"/>
    </location>
</feature>
<dbReference type="Proteomes" id="UP000276603">
    <property type="component" value="Unassembled WGS sequence"/>
</dbReference>
<gene>
    <name evidence="2" type="ORF">D7Z94_15440</name>
</gene>
<dbReference type="InterPro" id="IPR008490">
    <property type="entry name" value="Transposase_InsH_N"/>
</dbReference>
<reference evidence="2 3" key="1">
    <citation type="submission" date="2018-10" db="EMBL/GenBank/DDBJ databases">
        <title>Ulvibacterium marinum gen. nov., sp. nov., a novel marine bacterium of the family Flavobacteriaceae, isolated from a culture of the green alga Ulva prolifera.</title>
        <authorList>
            <person name="Zhang Z."/>
        </authorList>
    </citation>
    <scope>NUCLEOTIDE SEQUENCE [LARGE SCALE GENOMIC DNA]</scope>
    <source>
        <strain evidence="2 3">CCMM003</strain>
    </source>
</reference>
<evidence type="ECO:0000313" key="2">
    <source>
        <dbReference type="EMBL" id="RKN79685.1"/>
    </source>
</evidence>
<keyword evidence="3" id="KW-1185">Reference proteome</keyword>
<protein>
    <submittedName>
        <fullName evidence="2">Transposase</fullName>
    </submittedName>
</protein>
<comment type="caution">
    <text evidence="2">The sequence shown here is derived from an EMBL/GenBank/DDBJ whole genome shotgun (WGS) entry which is preliminary data.</text>
</comment>
<organism evidence="2 3">
    <name type="scientific">Ulvibacterium marinum</name>
    <dbReference type="NCBI Taxonomy" id="2419782"/>
    <lineage>
        <taxon>Bacteria</taxon>
        <taxon>Pseudomonadati</taxon>
        <taxon>Bacteroidota</taxon>
        <taxon>Flavobacteriia</taxon>
        <taxon>Flavobacteriales</taxon>
        <taxon>Flavobacteriaceae</taxon>
        <taxon>Ulvibacterium</taxon>
    </lineage>
</organism>
<dbReference type="OrthoDB" id="1454687at2"/>
<accession>A0A3B0C0T0</accession>
<name>A0A3B0C0T0_9FLAO</name>
<proteinExistence type="predicted"/>
<dbReference type="RefSeq" id="WP_120712493.1">
    <property type="nucleotide sequence ID" value="NZ_RBCJ01000003.1"/>
</dbReference>
<dbReference type="PANTHER" id="PTHR33408:SF4">
    <property type="entry name" value="TRANSPOSASE DDE DOMAIN-CONTAINING PROTEIN"/>
    <property type="match status" value="1"/>
</dbReference>
<dbReference type="AlphaFoldDB" id="A0A3B0C0T0"/>
<dbReference type="EMBL" id="RBCJ01000003">
    <property type="protein sequence ID" value="RKN79685.1"/>
    <property type="molecule type" value="Genomic_DNA"/>
</dbReference>
<dbReference type="Pfam" id="PF05598">
    <property type="entry name" value="DUF772"/>
    <property type="match status" value="1"/>
</dbReference>
<sequence length="290" mass="32942">MQGRKSYTEKLFLSFRLSDRVPEDNLYRRLRETLDLSFLYRDTKELYGSTGNPSIDPVVFFKLLIAGYLENITSDRKLAEHCSMRMDVLYFLGYDLDEELPWHSTISRTRQLYPASLFEKLFNKVFALCVDSGMVSGHTQAVDSAPIKANASMESVVPKMPAAPMGDHLKKVSEENGGTQQRQAKTMSPAHITAPEHHLRRVEKHHQNLRDSPVQLVGARHKKARLLSNKTHYNPHDPDARISVKPGKARKLNYRCSMAVDTAEGVISHIQADFADGRDSQYLTDISLRI</sequence>
<evidence type="ECO:0000313" key="3">
    <source>
        <dbReference type="Proteomes" id="UP000276603"/>
    </source>
</evidence>